<protein>
    <submittedName>
        <fullName evidence="11">Transmembrane emp24 domain-containing protein p24delta9-like</fullName>
    </submittedName>
</protein>
<reference evidence="11 13" key="2">
    <citation type="journal article" date="2017" name="Front. Plant Sci.">
        <title>Gene Classification and Mining of Molecular Markers Useful in Red Clover (Trifolium pratense) Breeding.</title>
        <authorList>
            <person name="Istvanek J."/>
            <person name="Dluhosova J."/>
            <person name="Dluhos P."/>
            <person name="Patkova L."/>
            <person name="Nedelnik J."/>
            <person name="Repkova J."/>
        </authorList>
    </citation>
    <scope>NUCLEOTIDE SEQUENCE [LARGE SCALE GENOMIC DNA]</scope>
    <source>
        <strain evidence="13">cv. Tatra</strain>
        <tissue evidence="11">Young leaves</tissue>
    </source>
</reference>
<dbReference type="SMART" id="SM01190">
    <property type="entry name" value="EMP24_GP25L"/>
    <property type="match status" value="1"/>
</dbReference>
<gene>
    <name evidence="12" type="ORF">L195_g013727</name>
    <name evidence="11" type="ORF">L195_g017131</name>
</gene>
<evidence type="ECO:0000313" key="13">
    <source>
        <dbReference type="Proteomes" id="UP000236291"/>
    </source>
</evidence>
<organism evidence="11 13">
    <name type="scientific">Trifolium pratense</name>
    <name type="common">Red clover</name>
    <dbReference type="NCBI Taxonomy" id="57577"/>
    <lineage>
        <taxon>Eukaryota</taxon>
        <taxon>Viridiplantae</taxon>
        <taxon>Streptophyta</taxon>
        <taxon>Embryophyta</taxon>
        <taxon>Tracheophyta</taxon>
        <taxon>Spermatophyta</taxon>
        <taxon>Magnoliopsida</taxon>
        <taxon>eudicotyledons</taxon>
        <taxon>Gunneridae</taxon>
        <taxon>Pentapetalae</taxon>
        <taxon>rosids</taxon>
        <taxon>fabids</taxon>
        <taxon>Fabales</taxon>
        <taxon>Fabaceae</taxon>
        <taxon>Papilionoideae</taxon>
        <taxon>50 kb inversion clade</taxon>
        <taxon>NPAAA clade</taxon>
        <taxon>Hologalegina</taxon>
        <taxon>IRL clade</taxon>
        <taxon>Trifolieae</taxon>
        <taxon>Trifolium</taxon>
    </lineage>
</organism>
<name>A0A2K3MT85_TRIPR</name>
<feature type="chain" id="PRO_5015082899" evidence="9">
    <location>
        <begin position="23"/>
        <end position="213"/>
    </location>
</feature>
<dbReference type="Proteomes" id="UP000236291">
    <property type="component" value="Unassembled WGS sequence"/>
</dbReference>
<dbReference type="PROSITE" id="PS50866">
    <property type="entry name" value="GOLD"/>
    <property type="match status" value="1"/>
</dbReference>
<dbReference type="InterPro" id="IPR015720">
    <property type="entry name" value="Emp24-like"/>
</dbReference>
<dbReference type="AlphaFoldDB" id="A0A2K3MT85"/>
<evidence type="ECO:0000256" key="3">
    <source>
        <dbReference type="ARBA" id="ARBA00022692"/>
    </source>
</evidence>
<keyword evidence="3 7" id="KW-0812">Transmembrane</keyword>
<comment type="subcellular location">
    <subcellularLocation>
        <location evidence="1 7">Membrane</location>
        <topology evidence="1 7">Single-pass type I membrane protein</topology>
    </subcellularLocation>
</comment>
<dbReference type="GO" id="GO:0016020">
    <property type="term" value="C:membrane"/>
    <property type="evidence" value="ECO:0007669"/>
    <property type="project" value="UniProtKB-SubCell"/>
</dbReference>
<evidence type="ECO:0000256" key="9">
    <source>
        <dbReference type="SAM" id="SignalP"/>
    </source>
</evidence>
<proteinExistence type="inferred from homology"/>
<evidence type="ECO:0000313" key="12">
    <source>
        <dbReference type="EMBL" id="PNY16994.1"/>
    </source>
</evidence>
<sequence>MSNSILLLAILTLTLTCSMVNSMRFELQSGHTKCISEDIKTNAMTVGKYSVVNPNEEYAIPDTHKITVKVSSPHGTSHHYADHVESGNFAFTGSESGDYTACFWIPDSRMSPSIVTIEFDWRSGISTKDWSKVAKKGQIEVMEFELKKLYDTVTVIHDEMFYLREREEEMQDLNKATNSRMFTFSFLSIMVCLSVAGLQLWHLKTFFERKKLL</sequence>
<keyword evidence="6 8" id="KW-0472">Membrane</keyword>
<dbReference type="EMBL" id="ASHM01012004">
    <property type="protein sequence ID" value="PNX93966.1"/>
    <property type="molecule type" value="Genomic_DNA"/>
</dbReference>
<evidence type="ECO:0000256" key="8">
    <source>
        <dbReference type="SAM" id="Phobius"/>
    </source>
</evidence>
<evidence type="ECO:0000256" key="6">
    <source>
        <dbReference type="ARBA" id="ARBA00023136"/>
    </source>
</evidence>
<dbReference type="EMBL" id="ASHM01008985">
    <property type="protein sequence ID" value="PNY16994.1"/>
    <property type="molecule type" value="Genomic_DNA"/>
</dbReference>
<evidence type="ECO:0000259" key="10">
    <source>
        <dbReference type="PROSITE" id="PS50866"/>
    </source>
</evidence>
<dbReference type="OrthoDB" id="1929172at2759"/>
<evidence type="ECO:0000256" key="7">
    <source>
        <dbReference type="RuleBase" id="RU003827"/>
    </source>
</evidence>
<feature type="domain" description="GOLD" evidence="10">
    <location>
        <begin position="32"/>
        <end position="148"/>
    </location>
</feature>
<keyword evidence="4 9" id="KW-0732">Signal</keyword>
<feature type="transmembrane region" description="Helical" evidence="8">
    <location>
        <begin position="181"/>
        <end position="201"/>
    </location>
</feature>
<evidence type="ECO:0000256" key="2">
    <source>
        <dbReference type="ARBA" id="ARBA00007104"/>
    </source>
</evidence>
<dbReference type="InterPro" id="IPR009038">
    <property type="entry name" value="GOLD_dom"/>
</dbReference>
<reference evidence="11 13" key="1">
    <citation type="journal article" date="2014" name="Am. J. Bot.">
        <title>Genome assembly and annotation for red clover (Trifolium pratense; Fabaceae).</title>
        <authorList>
            <person name="Istvanek J."/>
            <person name="Jaros M."/>
            <person name="Krenek A."/>
            <person name="Repkova J."/>
        </authorList>
    </citation>
    <scope>NUCLEOTIDE SEQUENCE [LARGE SCALE GENOMIC DNA]</scope>
    <source>
        <strain evidence="13">cv. Tatra</strain>
        <tissue evidence="11">Young leaves</tissue>
    </source>
</reference>
<keyword evidence="5 8" id="KW-1133">Transmembrane helix</keyword>
<feature type="signal peptide" evidence="9">
    <location>
        <begin position="1"/>
        <end position="22"/>
    </location>
</feature>
<dbReference type="Gramene" id="Tp57577_TGAC_v2_mRNA9094">
    <property type="protein sequence ID" value="Tp57577_TGAC_v2_mRNA9094"/>
    <property type="gene ID" value="Tp57577_TGAC_v2_gene8797"/>
</dbReference>
<comment type="similarity">
    <text evidence="2 7">Belongs to the EMP24/GP25L family.</text>
</comment>
<evidence type="ECO:0000256" key="1">
    <source>
        <dbReference type="ARBA" id="ARBA00004479"/>
    </source>
</evidence>
<dbReference type="STRING" id="57577.A0A2K3MT85"/>
<accession>A0A2K3MT85</accession>
<evidence type="ECO:0000256" key="5">
    <source>
        <dbReference type="ARBA" id="ARBA00022989"/>
    </source>
</evidence>
<comment type="caution">
    <text evidence="11">The sequence shown here is derived from an EMBL/GenBank/DDBJ whole genome shotgun (WGS) entry which is preliminary data.</text>
</comment>
<evidence type="ECO:0000313" key="11">
    <source>
        <dbReference type="EMBL" id="PNX93966.1"/>
    </source>
</evidence>
<dbReference type="PANTHER" id="PTHR22811">
    <property type="entry name" value="TRANSMEMBRANE EMP24 DOMAIN-CONTAINING PROTEIN"/>
    <property type="match status" value="1"/>
</dbReference>
<evidence type="ECO:0000256" key="4">
    <source>
        <dbReference type="ARBA" id="ARBA00022729"/>
    </source>
</evidence>
<dbReference type="Pfam" id="PF01105">
    <property type="entry name" value="EMP24_GP25L"/>
    <property type="match status" value="1"/>
</dbReference>